<accession>A0AAE1REZ3</accession>
<evidence type="ECO:0000256" key="3">
    <source>
        <dbReference type="ARBA" id="ARBA00022824"/>
    </source>
</evidence>
<dbReference type="GO" id="GO:0005789">
    <property type="term" value="C:endoplasmic reticulum membrane"/>
    <property type="evidence" value="ECO:0007669"/>
    <property type="project" value="UniProtKB-SubCell"/>
</dbReference>
<comment type="subcellular location">
    <subcellularLocation>
        <location evidence="1 6">Endoplasmic reticulum membrane</location>
        <topology evidence="1 6">Multi-pass membrane protein</topology>
    </subcellularLocation>
</comment>
<dbReference type="PANTHER" id="PTHR10994">
    <property type="entry name" value="RETICULON"/>
    <property type="match status" value="1"/>
</dbReference>
<dbReference type="InterPro" id="IPR045064">
    <property type="entry name" value="Reticulon-like"/>
</dbReference>
<dbReference type="PROSITE" id="PS50845">
    <property type="entry name" value="RETICULON"/>
    <property type="match status" value="1"/>
</dbReference>
<dbReference type="PANTHER" id="PTHR10994:SF85">
    <property type="entry name" value="RETICULON-LIKE PROTEIN B9"/>
    <property type="match status" value="1"/>
</dbReference>
<feature type="domain" description="Reticulon" evidence="7">
    <location>
        <begin position="48"/>
        <end position="233"/>
    </location>
</feature>
<proteinExistence type="predicted"/>
<keyword evidence="4 6" id="KW-1133">Transmembrane helix</keyword>
<evidence type="ECO:0000256" key="1">
    <source>
        <dbReference type="ARBA" id="ARBA00004477"/>
    </source>
</evidence>
<comment type="caution">
    <text evidence="8">The sequence shown here is derived from an EMBL/GenBank/DDBJ whole genome shotgun (WGS) entry which is preliminary data.</text>
</comment>
<evidence type="ECO:0000313" key="9">
    <source>
        <dbReference type="Proteomes" id="UP001291623"/>
    </source>
</evidence>
<feature type="transmembrane region" description="Helical" evidence="6">
    <location>
        <begin position="152"/>
        <end position="183"/>
    </location>
</feature>
<dbReference type="Proteomes" id="UP001291623">
    <property type="component" value="Unassembled WGS sequence"/>
</dbReference>
<dbReference type="EMBL" id="JAVYJV010000016">
    <property type="protein sequence ID" value="KAK4350044.1"/>
    <property type="molecule type" value="Genomic_DNA"/>
</dbReference>
<evidence type="ECO:0000256" key="6">
    <source>
        <dbReference type="RuleBase" id="RU363132"/>
    </source>
</evidence>
<evidence type="ECO:0000259" key="7">
    <source>
        <dbReference type="PROSITE" id="PS50845"/>
    </source>
</evidence>
<gene>
    <name evidence="8" type="ORF">RND71_029357</name>
</gene>
<dbReference type="InterPro" id="IPR003388">
    <property type="entry name" value="Reticulon"/>
</dbReference>
<dbReference type="GO" id="GO:0009617">
    <property type="term" value="P:response to bacterium"/>
    <property type="evidence" value="ECO:0007669"/>
    <property type="project" value="InterPro"/>
</dbReference>
<feature type="transmembrane region" description="Helical" evidence="6">
    <location>
        <begin position="81"/>
        <end position="102"/>
    </location>
</feature>
<protein>
    <recommendedName>
        <fullName evidence="6">Reticulon-like protein</fullName>
    </recommendedName>
</protein>
<keyword evidence="9" id="KW-1185">Reference proteome</keyword>
<sequence length="234" mass="26776">MIYVQTHISQNFRIMATYSSDSDNDFAPTSKLLGRQRPIHSVLGGGRVADILLWRDARFSAAILIAVAAMWFLFEVVDYTFVTLLCHVSITTMLIVFIWYAGADIFGWTPPSLPKEIVQDTTFEDIASILHKKFNNFLSICHFVACGNDAKLFFLAIISLYILSVIGNYISTLNLLFFGLLCVETLPFLYERYEEEVDDVAYKLRRQMRKTCRKFDADFLGKIPRGPGKEKRQT</sequence>
<evidence type="ECO:0000313" key="8">
    <source>
        <dbReference type="EMBL" id="KAK4350044.1"/>
    </source>
</evidence>
<feature type="transmembrane region" description="Helical" evidence="6">
    <location>
        <begin position="57"/>
        <end position="74"/>
    </location>
</feature>
<keyword evidence="2 6" id="KW-0812">Transmembrane</keyword>
<dbReference type="Pfam" id="PF02453">
    <property type="entry name" value="Reticulon"/>
    <property type="match status" value="1"/>
</dbReference>
<evidence type="ECO:0000256" key="4">
    <source>
        <dbReference type="ARBA" id="ARBA00022989"/>
    </source>
</evidence>
<evidence type="ECO:0000256" key="2">
    <source>
        <dbReference type="ARBA" id="ARBA00022692"/>
    </source>
</evidence>
<keyword evidence="3 6" id="KW-0256">Endoplasmic reticulum</keyword>
<keyword evidence="5 6" id="KW-0472">Membrane</keyword>
<reference evidence="8" key="1">
    <citation type="submission" date="2023-12" db="EMBL/GenBank/DDBJ databases">
        <title>Genome assembly of Anisodus tanguticus.</title>
        <authorList>
            <person name="Wang Y.-J."/>
        </authorList>
    </citation>
    <scope>NUCLEOTIDE SEQUENCE</scope>
    <source>
        <strain evidence="8">KB-2021</strain>
        <tissue evidence="8">Leaf</tissue>
    </source>
</reference>
<organism evidence="8 9">
    <name type="scientific">Anisodus tanguticus</name>
    <dbReference type="NCBI Taxonomy" id="243964"/>
    <lineage>
        <taxon>Eukaryota</taxon>
        <taxon>Viridiplantae</taxon>
        <taxon>Streptophyta</taxon>
        <taxon>Embryophyta</taxon>
        <taxon>Tracheophyta</taxon>
        <taxon>Spermatophyta</taxon>
        <taxon>Magnoliopsida</taxon>
        <taxon>eudicotyledons</taxon>
        <taxon>Gunneridae</taxon>
        <taxon>Pentapetalae</taxon>
        <taxon>asterids</taxon>
        <taxon>lamiids</taxon>
        <taxon>Solanales</taxon>
        <taxon>Solanaceae</taxon>
        <taxon>Solanoideae</taxon>
        <taxon>Hyoscyameae</taxon>
        <taxon>Anisodus</taxon>
    </lineage>
</organism>
<dbReference type="AlphaFoldDB" id="A0AAE1REZ3"/>
<name>A0AAE1REZ3_9SOLA</name>
<evidence type="ECO:0000256" key="5">
    <source>
        <dbReference type="ARBA" id="ARBA00023136"/>
    </source>
</evidence>